<proteinExistence type="predicted"/>
<sequence>VDVTFSTGWQVPLVDAMDYGITITTQLVGDGVPANDTLVDTMSSMCLWIEDVAPVLIVWPEDTVYCSSSGDPTAKVTNLGQISATFDVVFSIDTSGVNLYEDTVNVVDLAPAETTDAVFGSWTVPDVDGINYDLTVWTMLPGDVDMSNDTLGGASWGMCLPWEDVYPSWVVWPGDTVLCDSSDTVRVKVVNAGGLDASFDVVIQIDTNMTVIWSDTATVTNLLPGDSADAVFDEWTVPDLDSTTYGITSWTLLASDSLPANDTLVTSTFGYCFRVHDVGILGRVAPPDTVLCEQIYSVMVDVMNYGDFLEDFDVICTIEDTGGITIHQDTMIVLGLDPDSSRTATFASSWTVPNVDSTHYSVTFYSELAGDFNATNDTVSDSIFGYCELVVVRDVGPVIILNPPDTVFCDSTVVVSAWVKNFGTEQEFFNVECIMDTTLPVYADTQAVLELDPGDSVIVNFLNWPVPGADSINYTMTVTTLLAADTIYSNDTLAKPVFGYCALIHDCGIDSIDAPPDTVAIDSTYTPRVSVHNWGDYAETFDIICTIDGYDDTVQVVDLLPGVSTDIPFAPWSTSMPGSYLMSVVIELTDDGNAENDTASKTIEAVTGIYDQYVLPRVPLESGLLQNAPNPLSVYTHIYYQVAASGEASLNVYDLVGRLVKVLFEGFVEPGYYSARWEGDDETGNPVPSGIYIYKLRIGKEEASKKLVVVR</sequence>
<name>A0A523UU44_UNCT6</name>
<dbReference type="NCBIfam" id="TIGR04183">
    <property type="entry name" value="Por_Secre_tail"/>
    <property type="match status" value="1"/>
</dbReference>
<dbReference type="InterPro" id="IPR013783">
    <property type="entry name" value="Ig-like_fold"/>
</dbReference>
<dbReference type="InterPro" id="IPR026444">
    <property type="entry name" value="Secre_tail"/>
</dbReference>
<evidence type="ECO:0000313" key="1">
    <source>
        <dbReference type="EMBL" id="TET46068.1"/>
    </source>
</evidence>
<feature type="non-terminal residue" evidence="1">
    <location>
        <position position="1"/>
    </location>
</feature>
<gene>
    <name evidence="1" type="ORF">E3J62_05355</name>
</gene>
<dbReference type="AlphaFoldDB" id="A0A523UU44"/>
<dbReference type="Proteomes" id="UP000315525">
    <property type="component" value="Unassembled WGS sequence"/>
</dbReference>
<organism evidence="1 2">
    <name type="scientific">candidate division TA06 bacterium</name>
    <dbReference type="NCBI Taxonomy" id="2250710"/>
    <lineage>
        <taxon>Bacteria</taxon>
        <taxon>Bacteria division TA06</taxon>
    </lineage>
</organism>
<protein>
    <submittedName>
        <fullName evidence="1">T9SS type A sorting domain-containing protein</fullName>
    </submittedName>
</protein>
<dbReference type="Gene3D" id="2.60.40.10">
    <property type="entry name" value="Immunoglobulins"/>
    <property type="match status" value="2"/>
</dbReference>
<dbReference type="EMBL" id="SOJN01000068">
    <property type="protein sequence ID" value="TET46068.1"/>
    <property type="molecule type" value="Genomic_DNA"/>
</dbReference>
<evidence type="ECO:0000313" key="2">
    <source>
        <dbReference type="Proteomes" id="UP000315525"/>
    </source>
</evidence>
<dbReference type="Gene3D" id="2.60.40.4070">
    <property type="match status" value="1"/>
</dbReference>
<comment type="caution">
    <text evidence="1">The sequence shown here is derived from an EMBL/GenBank/DDBJ whole genome shotgun (WGS) entry which is preliminary data.</text>
</comment>
<reference evidence="1 2" key="1">
    <citation type="submission" date="2019-03" db="EMBL/GenBank/DDBJ databases">
        <title>Metabolic potential of uncultured bacteria and archaea associated with petroleum seepage in deep-sea sediments.</title>
        <authorList>
            <person name="Dong X."/>
            <person name="Hubert C."/>
        </authorList>
    </citation>
    <scope>NUCLEOTIDE SEQUENCE [LARGE SCALE GENOMIC DNA]</scope>
    <source>
        <strain evidence="1">E44_bin18</strain>
    </source>
</reference>
<accession>A0A523UU44</accession>